<reference evidence="10 11" key="1">
    <citation type="submission" date="2024-03" db="EMBL/GenBank/DDBJ databases">
        <title>The genome assembly and annotation of the cricket Gryllus longicercus Weissman &amp; Gray.</title>
        <authorList>
            <person name="Szrajer S."/>
            <person name="Gray D."/>
            <person name="Ylla G."/>
        </authorList>
    </citation>
    <scope>NUCLEOTIDE SEQUENCE [LARGE SCALE GENOMIC DNA]</scope>
    <source>
        <strain evidence="10">DAG 2021-001</strain>
        <tissue evidence="10">Whole body minus gut</tissue>
    </source>
</reference>
<evidence type="ECO:0000256" key="3">
    <source>
        <dbReference type="ARBA" id="ARBA00022552"/>
    </source>
</evidence>
<proteinExistence type="inferred from homology"/>
<feature type="binding site" evidence="6">
    <location>
        <position position="150"/>
    </location>
    <ligand>
        <name>S-adenosyl-L-methionine</name>
        <dbReference type="ChEBI" id="CHEBI:59789"/>
    </ligand>
</feature>
<evidence type="ECO:0000259" key="8">
    <source>
        <dbReference type="Pfam" id="PF04034"/>
    </source>
</evidence>
<keyword evidence="3 6" id="KW-0698">rRNA processing</keyword>
<feature type="binding site" evidence="6">
    <location>
        <position position="79"/>
    </location>
    <ligand>
        <name>S-adenosyl-L-methionine</name>
        <dbReference type="ChEBI" id="CHEBI:59789"/>
    </ligand>
</feature>
<feature type="compositionally biased region" description="Basic and acidic residues" evidence="7">
    <location>
        <begin position="230"/>
        <end position="245"/>
    </location>
</feature>
<evidence type="ECO:0000313" key="11">
    <source>
        <dbReference type="Proteomes" id="UP001378592"/>
    </source>
</evidence>
<feature type="binding site" evidence="6">
    <location>
        <position position="127"/>
    </location>
    <ligand>
        <name>S-adenosyl-L-methionine</name>
        <dbReference type="ChEBI" id="CHEBI:59789"/>
    </ligand>
</feature>
<feature type="compositionally biased region" description="Basic residues" evidence="7">
    <location>
        <begin position="1"/>
        <end position="16"/>
    </location>
</feature>
<evidence type="ECO:0000259" key="9">
    <source>
        <dbReference type="Pfam" id="PF04068"/>
    </source>
</evidence>
<dbReference type="HAMAP" id="MF_01116">
    <property type="entry name" value="TSR3"/>
    <property type="match status" value="1"/>
</dbReference>
<keyword evidence="4 6" id="KW-0808">Transferase</keyword>
<feature type="domain" description="16S/18S rRNA aminocarboxypropyltransferase Tsr3 C-terminal" evidence="8">
    <location>
        <begin position="101"/>
        <end position="226"/>
    </location>
</feature>
<protein>
    <recommendedName>
        <fullName evidence="6">18S rRNA aminocarboxypropyltransferase</fullName>
        <ecNumber evidence="6">2.5.1.157</ecNumber>
    </recommendedName>
</protein>
<dbReference type="Pfam" id="PF04034">
    <property type="entry name" value="Ribo_biogen_C"/>
    <property type="match status" value="1"/>
</dbReference>
<feature type="region of interest" description="Disordered" evidence="7">
    <location>
        <begin position="1"/>
        <end position="33"/>
    </location>
</feature>
<keyword evidence="11" id="KW-1185">Reference proteome</keyword>
<evidence type="ECO:0000256" key="7">
    <source>
        <dbReference type="SAM" id="MobiDB-lite"/>
    </source>
</evidence>
<comment type="catalytic activity">
    <reaction evidence="6">
        <text>an N(1)-methylpseudouridine in rRNA + S-adenosyl-L-methionine = N(1)-methyl-N(3)-[(3S)-3-amino-3-carboxypropyl]pseudouridine in rRNA + S-methyl-5'-thioadenosine + H(+)</text>
        <dbReference type="Rhea" id="RHEA:63296"/>
        <dbReference type="Rhea" id="RHEA-COMP:11634"/>
        <dbReference type="Rhea" id="RHEA-COMP:16310"/>
        <dbReference type="ChEBI" id="CHEBI:15378"/>
        <dbReference type="ChEBI" id="CHEBI:17509"/>
        <dbReference type="ChEBI" id="CHEBI:59789"/>
        <dbReference type="ChEBI" id="CHEBI:74890"/>
        <dbReference type="ChEBI" id="CHEBI:146234"/>
        <dbReference type="EC" id="2.5.1.157"/>
    </reaction>
</comment>
<dbReference type="EMBL" id="JAZDUA010000373">
    <property type="protein sequence ID" value="KAK7793556.1"/>
    <property type="molecule type" value="Genomic_DNA"/>
</dbReference>
<keyword evidence="1" id="KW-0963">Cytoplasm</keyword>
<dbReference type="Proteomes" id="UP001378592">
    <property type="component" value="Unassembled WGS sequence"/>
</dbReference>
<dbReference type="PANTHER" id="PTHR20426:SF0">
    <property type="entry name" value="18S RRNA AMINOCARBOXYPROPYLTRANSFERASE"/>
    <property type="match status" value="1"/>
</dbReference>
<accession>A0AAN9VEX9</accession>
<keyword evidence="5 6" id="KW-0949">S-adenosyl-L-methionine</keyword>
<dbReference type="Pfam" id="PF04068">
    <property type="entry name" value="Fer4_RLI"/>
    <property type="match status" value="1"/>
</dbReference>
<gene>
    <name evidence="10" type="ORF">R5R35_000393</name>
</gene>
<dbReference type="GO" id="GO:0000455">
    <property type="term" value="P:enzyme-directed rRNA pseudouridine synthesis"/>
    <property type="evidence" value="ECO:0007669"/>
    <property type="project" value="UniProtKB-UniRule"/>
</dbReference>
<evidence type="ECO:0000256" key="6">
    <source>
        <dbReference type="HAMAP-Rule" id="MF_03146"/>
    </source>
</evidence>
<feature type="compositionally biased region" description="Acidic residues" evidence="7">
    <location>
        <begin position="249"/>
        <end position="263"/>
    </location>
</feature>
<organism evidence="10 11">
    <name type="scientific">Gryllus longicercus</name>
    <dbReference type="NCBI Taxonomy" id="2509291"/>
    <lineage>
        <taxon>Eukaryota</taxon>
        <taxon>Metazoa</taxon>
        <taxon>Ecdysozoa</taxon>
        <taxon>Arthropoda</taxon>
        <taxon>Hexapoda</taxon>
        <taxon>Insecta</taxon>
        <taxon>Pterygota</taxon>
        <taxon>Neoptera</taxon>
        <taxon>Polyneoptera</taxon>
        <taxon>Orthoptera</taxon>
        <taxon>Ensifera</taxon>
        <taxon>Gryllidea</taxon>
        <taxon>Grylloidea</taxon>
        <taxon>Gryllidae</taxon>
        <taxon>Gryllinae</taxon>
        <taxon>Gryllus</taxon>
    </lineage>
</organism>
<comment type="similarity">
    <text evidence="6">Belongs to the TDD superfamily. TSR3 family.</text>
</comment>
<evidence type="ECO:0000256" key="4">
    <source>
        <dbReference type="ARBA" id="ARBA00022679"/>
    </source>
</evidence>
<evidence type="ECO:0000256" key="2">
    <source>
        <dbReference type="ARBA" id="ARBA00022517"/>
    </source>
</evidence>
<feature type="domain" description="RNase L inhibitor RLI-like possible metal-binding" evidence="9">
    <location>
        <begin position="65"/>
        <end position="97"/>
    </location>
</feature>
<keyword evidence="2 6" id="KW-0690">Ribosome biogenesis</keyword>
<dbReference type="InterPro" id="IPR007209">
    <property type="entry name" value="RNaseL-inhib-like_metal-bd_dom"/>
</dbReference>
<dbReference type="NCBIfam" id="NF002621">
    <property type="entry name" value="PRK02287.1"/>
    <property type="match status" value="1"/>
</dbReference>
<dbReference type="PANTHER" id="PTHR20426">
    <property type="entry name" value="RIBOSOME BIOGENESIS PROTEIN TSR3 HOMOLOG"/>
    <property type="match status" value="1"/>
</dbReference>
<comment type="function">
    <text evidence="6">Aminocarboxypropyltransferase that catalyzes the aminocarboxypropyl transfer on pseudouridine in 18S rRNA. It constitutes the last step in biosynthesis of the hypermodified N1-methyl-N3-(3-amino-3-carboxypropyl) pseudouridine (m1acp3-Psi).</text>
</comment>
<evidence type="ECO:0000256" key="1">
    <source>
        <dbReference type="ARBA" id="ARBA00022490"/>
    </source>
</evidence>
<sequence>MERKGKKQRPFRKNTKQFRTNTQKTEELEHGDSSNILLSSLTLDGTDSSSDDESPSYITSAPFDVAMWDMEHCDPRRCTGRKLFRHNLIKKLNLGQRFNGIVLTPIGQKCVSPSDRDIISQYGVAVVDCSWARLEDTPFTKMRTPQPRLLPFLVAANPVKYAKPCELSCVEALAAVFYIAGFQDVSHLYLSKFKWGKHFLELNRTLLDAYSNCTNSGDVVAVQNKHLEELENEREERDRRERQDIYDLSSEETEEEEEEEEEEGGVKIN</sequence>
<dbReference type="AlphaFoldDB" id="A0AAN9VEX9"/>
<comment type="caution">
    <text evidence="6">Lacks conserved residue(s) required for the propagation of feature annotation.</text>
</comment>
<dbReference type="InterPro" id="IPR007177">
    <property type="entry name" value="Tsr3_C"/>
</dbReference>
<feature type="region of interest" description="Disordered" evidence="7">
    <location>
        <begin position="230"/>
        <end position="269"/>
    </location>
</feature>
<name>A0AAN9VEX9_9ORTH</name>
<comment type="caution">
    <text evidence="10">The sequence shown here is derived from an EMBL/GenBank/DDBJ whole genome shotgun (WGS) entry which is preliminary data.</text>
</comment>
<evidence type="ECO:0000256" key="5">
    <source>
        <dbReference type="ARBA" id="ARBA00022691"/>
    </source>
</evidence>
<dbReference type="GO" id="GO:1904047">
    <property type="term" value="F:S-adenosyl-L-methionine binding"/>
    <property type="evidence" value="ECO:0007669"/>
    <property type="project" value="UniProtKB-UniRule"/>
</dbReference>
<evidence type="ECO:0000313" key="10">
    <source>
        <dbReference type="EMBL" id="KAK7793556.1"/>
    </source>
</evidence>
<dbReference type="GO" id="GO:0030490">
    <property type="term" value="P:maturation of SSU-rRNA"/>
    <property type="evidence" value="ECO:0007669"/>
    <property type="project" value="TreeGrafter"/>
</dbReference>
<dbReference type="EC" id="2.5.1.157" evidence="6"/>
<dbReference type="GO" id="GO:0106388">
    <property type="term" value="F:rRNA small subunit aminocarboxypropyltransferase activity"/>
    <property type="evidence" value="ECO:0007669"/>
    <property type="project" value="UniProtKB-EC"/>
</dbReference>
<dbReference type="InterPro" id="IPR022968">
    <property type="entry name" value="Tsr3-like"/>
</dbReference>